<evidence type="ECO:0000313" key="2">
    <source>
        <dbReference type="EMBL" id="SEL41047.1"/>
    </source>
</evidence>
<dbReference type="Proteomes" id="UP000199256">
    <property type="component" value="Unassembled WGS sequence"/>
</dbReference>
<organism evidence="2 3">
    <name type="scientific">Ectothiorhodospira marina</name>
    <dbReference type="NCBI Taxonomy" id="1396821"/>
    <lineage>
        <taxon>Bacteria</taxon>
        <taxon>Pseudomonadati</taxon>
        <taxon>Pseudomonadota</taxon>
        <taxon>Gammaproteobacteria</taxon>
        <taxon>Chromatiales</taxon>
        <taxon>Ectothiorhodospiraceae</taxon>
        <taxon>Ectothiorhodospira</taxon>
    </lineage>
</organism>
<evidence type="ECO:0000256" key="1">
    <source>
        <dbReference type="SAM" id="SignalP"/>
    </source>
</evidence>
<reference evidence="3" key="1">
    <citation type="submission" date="2016-10" db="EMBL/GenBank/DDBJ databases">
        <authorList>
            <person name="Varghese N."/>
            <person name="Submissions S."/>
        </authorList>
    </citation>
    <scope>NUCLEOTIDE SEQUENCE [LARGE SCALE GENOMIC DNA]</scope>
    <source>
        <strain evidence="3">DSM 241</strain>
    </source>
</reference>
<proteinExistence type="predicted"/>
<name>A0A1H7Q151_9GAMM</name>
<feature type="chain" id="PRO_5011703140" evidence="1">
    <location>
        <begin position="26"/>
        <end position="784"/>
    </location>
</feature>
<evidence type="ECO:0000313" key="3">
    <source>
        <dbReference type="Proteomes" id="UP000199256"/>
    </source>
</evidence>
<keyword evidence="1" id="KW-0732">Signal</keyword>
<protein>
    <submittedName>
        <fullName evidence="2">Uncharacterized protein</fullName>
    </submittedName>
</protein>
<sequence length="784" mass="84797">MVGIRAGWTGSLAAGLLLAAGLASTQEITQGRYQVLELEGDLEWASGPPELISMESREQVTVRALRAFGRLPEAYSRLALELRGQGVDLFSAGPAEVRDLLTRARSGDLNVDPGMLEGLLALLEDRDYLDWAPLSPGDTVTLTDQTPFRGQGEVVLETESGERQRFATREDDRPGLQEAPADALVLPEPVEQWWAQWNQRLEALQGPLAFDAPPELVPLGDGRFQTRLASVAVRVPWPREGYDDSWIPLDGVAVTVGPFEDERIPFQVSLPSEASVVTEEGERLARLDLSAPRLEGLWADDLGVMLETRFTMGPSAMTVGYGPSPDAEVDHPQDHGRRFDAESPRRIAVDGMDVMLDLQDSGAGLFSGPLAMEIKGLDMVSMTDQSMVTLGRLAFRVDYQGMDLAALATLSEHTATPERLMEQDPAELLADTLKAMGGFESAFELSELLISGPEDHQSFRLSGGRAQTGFVPSANDELHRDLWAGMSVKGWAFEDGNRHERVQFKAGSAAMEGRLEGVSPKALLHLGMQSMMTGEVEEDVVLGMAREILGGLALTMSLDDARGVFMDGEGEILDSGDVKNFHLNLGLEELDGPAPSLHLDYAHGGVAPFAAAMPSFPHELFPGGVALVVKADGLPSGFLADADVVEGLRTGRLDPMGVLLEQLVNNASRLDIPELAIEFPEGQIRVSGQGRAQQADETGPNRVSGEWDVSIHHLDALAEPLLATASEDERQQINAMVVMLKMLAETPESDDPGSIHQYHIQADSLGQIWVNGNDLAPLLEGLNQ</sequence>
<dbReference type="EMBL" id="FOAA01000015">
    <property type="protein sequence ID" value="SEL41047.1"/>
    <property type="molecule type" value="Genomic_DNA"/>
</dbReference>
<keyword evidence="3" id="KW-1185">Reference proteome</keyword>
<feature type="signal peptide" evidence="1">
    <location>
        <begin position="1"/>
        <end position="25"/>
    </location>
</feature>
<accession>A0A1H7Q151</accession>
<dbReference type="STRING" id="1396821.SAMN05444515_11572"/>
<dbReference type="AlphaFoldDB" id="A0A1H7Q151"/>
<gene>
    <name evidence="2" type="ORF">SAMN05444515_11572</name>
</gene>